<proteinExistence type="predicted"/>
<protein>
    <submittedName>
        <fullName evidence="2">Type II secretion system GspH family protein</fullName>
    </submittedName>
</protein>
<keyword evidence="1" id="KW-0812">Transmembrane</keyword>
<dbReference type="RefSeq" id="WP_008679157.1">
    <property type="nucleotide sequence ID" value="NZ_CABKOG010000003.1"/>
</dbReference>
<organism evidence="2 3">
    <name type="scientific">Clostridium tertium</name>
    <dbReference type="NCBI Taxonomy" id="1559"/>
    <lineage>
        <taxon>Bacteria</taxon>
        <taxon>Bacillati</taxon>
        <taxon>Bacillota</taxon>
        <taxon>Clostridia</taxon>
        <taxon>Eubacteriales</taxon>
        <taxon>Clostridiaceae</taxon>
        <taxon>Clostridium</taxon>
    </lineage>
</organism>
<dbReference type="AlphaFoldDB" id="A0A9X4B1T6"/>
<dbReference type="NCBIfam" id="TIGR02532">
    <property type="entry name" value="IV_pilin_GFxxxE"/>
    <property type="match status" value="1"/>
</dbReference>
<dbReference type="EMBL" id="JAMRYU010000028">
    <property type="protein sequence ID" value="MDC4242289.1"/>
    <property type="molecule type" value="Genomic_DNA"/>
</dbReference>
<gene>
    <name evidence="2" type="ORF">NE398_19345</name>
</gene>
<keyword evidence="1" id="KW-1133">Transmembrane helix</keyword>
<dbReference type="Pfam" id="PF07963">
    <property type="entry name" value="N_methyl"/>
    <property type="match status" value="1"/>
</dbReference>
<keyword evidence="3" id="KW-1185">Reference proteome</keyword>
<dbReference type="SUPFAM" id="SSF54523">
    <property type="entry name" value="Pili subunits"/>
    <property type="match status" value="1"/>
</dbReference>
<dbReference type="PROSITE" id="PS00409">
    <property type="entry name" value="PROKAR_NTER_METHYL"/>
    <property type="match status" value="1"/>
</dbReference>
<evidence type="ECO:0000313" key="3">
    <source>
        <dbReference type="Proteomes" id="UP001141183"/>
    </source>
</evidence>
<sequence>MRKKGYTLIELIVVLSIITLLSTVGFSGVKYFKDKIENLKLQNNVYEVRGLLSFAKSYCRKNEVIGNIAISKNKKEVVFEVVERNHKLTKILNLDDDIKVTSNFQNGINNINKEGFIKTAGTISLSYKDKLIEIKVSVGNDIIRLNDTDENEGDIID</sequence>
<dbReference type="InterPro" id="IPR012902">
    <property type="entry name" value="N_methyl_site"/>
</dbReference>
<keyword evidence="1" id="KW-0472">Membrane</keyword>
<evidence type="ECO:0000256" key="1">
    <source>
        <dbReference type="SAM" id="Phobius"/>
    </source>
</evidence>
<name>A0A9X4B1T6_9CLOT</name>
<feature type="transmembrane region" description="Helical" evidence="1">
    <location>
        <begin position="6"/>
        <end position="32"/>
    </location>
</feature>
<dbReference type="Proteomes" id="UP001141183">
    <property type="component" value="Unassembled WGS sequence"/>
</dbReference>
<reference evidence="2" key="1">
    <citation type="submission" date="2022-05" db="EMBL/GenBank/DDBJ databases">
        <title>Draft genome sequence of Clostridium tertium strain CP3 isolated from Peru.</title>
        <authorList>
            <person name="Hurtado R."/>
            <person name="Lima L."/>
            <person name="Sousa T."/>
            <person name="Jaiswal A.K."/>
            <person name="Tiwari S."/>
            <person name="Maturrano L."/>
            <person name="Brenig B."/>
            <person name="Azevedo V."/>
        </authorList>
    </citation>
    <scope>NUCLEOTIDE SEQUENCE</scope>
    <source>
        <strain evidence="2">CP3</strain>
    </source>
</reference>
<comment type="caution">
    <text evidence="2">The sequence shown here is derived from an EMBL/GenBank/DDBJ whole genome shotgun (WGS) entry which is preliminary data.</text>
</comment>
<dbReference type="InterPro" id="IPR045584">
    <property type="entry name" value="Pilin-like"/>
</dbReference>
<accession>A0A9X4B1T6</accession>
<evidence type="ECO:0000313" key="2">
    <source>
        <dbReference type="EMBL" id="MDC4242289.1"/>
    </source>
</evidence>